<keyword evidence="3 5" id="KW-1133">Transmembrane helix</keyword>
<evidence type="ECO:0000256" key="1">
    <source>
        <dbReference type="ARBA" id="ARBA00004141"/>
    </source>
</evidence>
<reference evidence="7" key="1">
    <citation type="submission" date="2020-05" db="UniProtKB">
        <authorList>
            <consortium name="EnsemblMetazoa"/>
        </authorList>
    </citation>
    <scope>IDENTIFICATION</scope>
    <source>
        <strain evidence="7">BB02</strain>
    </source>
</reference>
<feature type="domain" description="G-protein coupled receptors family 2 profile 2" evidence="6">
    <location>
        <begin position="1"/>
        <end position="65"/>
    </location>
</feature>
<evidence type="ECO:0000313" key="8">
    <source>
        <dbReference type="Proteomes" id="UP000076420"/>
    </source>
</evidence>
<organism evidence="7 8">
    <name type="scientific">Biomphalaria glabrata</name>
    <name type="common">Bloodfluke planorb</name>
    <name type="synonym">Freshwater snail</name>
    <dbReference type="NCBI Taxonomy" id="6526"/>
    <lineage>
        <taxon>Eukaryota</taxon>
        <taxon>Metazoa</taxon>
        <taxon>Spiralia</taxon>
        <taxon>Lophotrochozoa</taxon>
        <taxon>Mollusca</taxon>
        <taxon>Gastropoda</taxon>
        <taxon>Heterobranchia</taxon>
        <taxon>Euthyneura</taxon>
        <taxon>Panpulmonata</taxon>
        <taxon>Hygrophila</taxon>
        <taxon>Lymnaeoidea</taxon>
        <taxon>Planorbidae</taxon>
        <taxon>Biomphalaria</taxon>
    </lineage>
</organism>
<dbReference type="PROSITE" id="PS50261">
    <property type="entry name" value="G_PROTEIN_RECEP_F2_4"/>
    <property type="match status" value="1"/>
</dbReference>
<feature type="transmembrane region" description="Helical" evidence="5">
    <location>
        <begin position="41"/>
        <end position="63"/>
    </location>
</feature>
<dbReference type="PROSITE" id="PS00650">
    <property type="entry name" value="G_PROTEIN_RECEP_F2_2"/>
    <property type="match status" value="1"/>
</dbReference>
<accession>A0A2C9KDE4</accession>
<evidence type="ECO:0000256" key="2">
    <source>
        <dbReference type="ARBA" id="ARBA00022692"/>
    </source>
</evidence>
<evidence type="ECO:0000313" key="7">
    <source>
        <dbReference type="EnsemblMetazoa" id="BGLB017786-PA"/>
    </source>
</evidence>
<evidence type="ECO:0000259" key="6">
    <source>
        <dbReference type="PROSITE" id="PS50261"/>
    </source>
</evidence>
<gene>
    <name evidence="7" type="primary">106066994</name>
</gene>
<dbReference type="VEuPathDB" id="VectorBase:BGLB017786"/>
<dbReference type="EnsemblMetazoa" id="BGLB017786-RA">
    <property type="protein sequence ID" value="BGLB017786-PA"/>
    <property type="gene ID" value="BGLB017786"/>
</dbReference>
<dbReference type="OrthoDB" id="10052455at2759"/>
<keyword evidence="4 5" id="KW-0472">Membrane</keyword>
<evidence type="ECO:0000256" key="4">
    <source>
        <dbReference type="ARBA" id="ARBA00023136"/>
    </source>
</evidence>
<proteinExistence type="predicted"/>
<dbReference type="VEuPathDB" id="VectorBase:BGLAX_046494"/>
<feature type="transmembrane region" description="Helical" evidence="5">
    <location>
        <begin position="12"/>
        <end position="35"/>
    </location>
</feature>
<dbReference type="PANTHER" id="PTHR12011:SF347">
    <property type="entry name" value="FI21270P1-RELATED"/>
    <property type="match status" value="1"/>
</dbReference>
<dbReference type="Proteomes" id="UP000076420">
    <property type="component" value="Unassembled WGS sequence"/>
</dbReference>
<sequence>MLDKTHAERTMSAARTIVVLTPMFGLTWVFGLVSMVFDLIVFQYLFVVLNTLQGLFIFLFYCLRQRQVIQALQLLRRQRQAQTIETTNKRSTTSTSL</sequence>
<dbReference type="Gene3D" id="1.20.1070.10">
    <property type="entry name" value="Rhodopsin 7-helix transmembrane proteins"/>
    <property type="match status" value="1"/>
</dbReference>
<evidence type="ECO:0000256" key="3">
    <source>
        <dbReference type="ARBA" id="ARBA00022989"/>
    </source>
</evidence>
<evidence type="ECO:0000256" key="5">
    <source>
        <dbReference type="SAM" id="Phobius"/>
    </source>
</evidence>
<dbReference type="KEGG" id="bgt:106066994"/>
<name>A0A2C9KDE4_BIOGL</name>
<protein>
    <recommendedName>
        <fullName evidence="6">G-protein coupled receptors family 2 profile 2 domain-containing protein</fullName>
    </recommendedName>
</protein>
<dbReference type="AlphaFoldDB" id="A0A2C9KDE4"/>
<dbReference type="InterPro" id="IPR017981">
    <property type="entry name" value="GPCR_2-like_7TM"/>
</dbReference>
<dbReference type="PANTHER" id="PTHR12011">
    <property type="entry name" value="ADHESION G-PROTEIN COUPLED RECEPTOR"/>
    <property type="match status" value="1"/>
</dbReference>
<dbReference type="GO" id="GO:0007166">
    <property type="term" value="P:cell surface receptor signaling pathway"/>
    <property type="evidence" value="ECO:0007669"/>
    <property type="project" value="InterPro"/>
</dbReference>
<dbReference type="GO" id="GO:0005886">
    <property type="term" value="C:plasma membrane"/>
    <property type="evidence" value="ECO:0007669"/>
    <property type="project" value="TreeGrafter"/>
</dbReference>
<dbReference type="InterPro" id="IPR017983">
    <property type="entry name" value="GPCR_2_secretin-like_CS"/>
</dbReference>
<keyword evidence="2 5" id="KW-0812">Transmembrane</keyword>
<comment type="subcellular location">
    <subcellularLocation>
        <location evidence="1">Membrane</location>
        <topology evidence="1">Multi-pass membrane protein</topology>
    </subcellularLocation>
</comment>
<dbReference type="GO" id="GO:0004930">
    <property type="term" value="F:G protein-coupled receptor activity"/>
    <property type="evidence" value="ECO:0007669"/>
    <property type="project" value="InterPro"/>
</dbReference>
<dbReference type="Pfam" id="PF00002">
    <property type="entry name" value="7tm_2"/>
    <property type="match status" value="1"/>
</dbReference>
<dbReference type="InterPro" id="IPR000832">
    <property type="entry name" value="GPCR_2_secretin-like"/>
</dbReference>
<dbReference type="STRING" id="6526.A0A2C9KDE4"/>